<proteinExistence type="predicted"/>
<dbReference type="Gene3D" id="1.10.10.10">
    <property type="entry name" value="Winged helix-like DNA-binding domain superfamily/Winged helix DNA-binding domain"/>
    <property type="match status" value="1"/>
</dbReference>
<dbReference type="InterPro" id="IPR036390">
    <property type="entry name" value="WH_DNA-bd_sf"/>
</dbReference>
<protein>
    <submittedName>
        <fullName evidence="2">Uncharacterized protein</fullName>
    </submittedName>
</protein>
<dbReference type="InterPro" id="IPR036388">
    <property type="entry name" value="WH-like_DNA-bd_sf"/>
</dbReference>
<gene>
    <name evidence="2" type="ORF">PS880_05018</name>
</gene>
<dbReference type="OrthoDB" id="9122127at2"/>
<feature type="compositionally biased region" description="Basic and acidic residues" evidence="1">
    <location>
        <begin position="55"/>
        <end position="68"/>
    </location>
</feature>
<dbReference type="AlphaFoldDB" id="A0A5E7PAE9"/>
<reference evidence="2 3" key="1">
    <citation type="submission" date="2019-09" db="EMBL/GenBank/DDBJ databases">
        <authorList>
            <person name="Chandra G."/>
            <person name="Truman W A."/>
        </authorList>
    </citation>
    <scope>NUCLEOTIDE SEQUENCE [LARGE SCALE GENOMIC DNA]</scope>
    <source>
        <strain evidence="2">PS880</strain>
    </source>
</reference>
<dbReference type="SUPFAM" id="SSF46785">
    <property type="entry name" value="Winged helix' DNA-binding domain"/>
    <property type="match status" value="1"/>
</dbReference>
<evidence type="ECO:0000256" key="1">
    <source>
        <dbReference type="SAM" id="MobiDB-lite"/>
    </source>
</evidence>
<name>A0A5E7PAE9_PSEFL</name>
<dbReference type="Pfam" id="PF21205">
    <property type="entry name" value="Rep3_C"/>
    <property type="match status" value="1"/>
</dbReference>
<dbReference type="EMBL" id="CABVIH010000029">
    <property type="protein sequence ID" value="VVP44413.1"/>
    <property type="molecule type" value="Genomic_DNA"/>
</dbReference>
<organism evidence="2 3">
    <name type="scientific">Pseudomonas fluorescens</name>
    <dbReference type="NCBI Taxonomy" id="294"/>
    <lineage>
        <taxon>Bacteria</taxon>
        <taxon>Pseudomonadati</taxon>
        <taxon>Pseudomonadota</taxon>
        <taxon>Gammaproteobacteria</taxon>
        <taxon>Pseudomonadales</taxon>
        <taxon>Pseudomonadaceae</taxon>
        <taxon>Pseudomonas</taxon>
    </lineage>
</organism>
<evidence type="ECO:0000313" key="2">
    <source>
        <dbReference type="EMBL" id="VVP44413.1"/>
    </source>
</evidence>
<sequence length="85" mass="9718">MDNLKRRVLEPALAQINEHSDIRVTYTQRKTGRTVTHLIFAIKPEPMQVKSKGGKHSDADIEKRARPGESWEAARARLNQIPMDI</sequence>
<accession>A0A5E7PAE9</accession>
<feature type="region of interest" description="Disordered" evidence="1">
    <location>
        <begin position="48"/>
        <end position="68"/>
    </location>
</feature>
<dbReference type="Proteomes" id="UP000375525">
    <property type="component" value="Unassembled WGS sequence"/>
</dbReference>
<evidence type="ECO:0000313" key="3">
    <source>
        <dbReference type="Proteomes" id="UP000375525"/>
    </source>
</evidence>